<sequence length="228" mass="27097">MNKKIREEIFQLIDEDYKKFSSSLLPNIDNILGVRLPELRKLAKKVAKDDWRKFIDTTDNQYFEQIMLQGMVLGYIKINIEEILLYVAEFIPKIDNWSVCDSFCGGLKFTKNNMEQVWNFIQPFLSSKKEYEVRFAVVMLLDFYINDEYIDKVLKLLDNVNHPGYYAKMAVAWAVSICYIKFPEKTMDYLKNNNLDDFTYNKSLQKICESLRVDKETKKIIKAMRRKL</sequence>
<dbReference type="Gene3D" id="1.25.10.90">
    <property type="match status" value="1"/>
</dbReference>
<dbReference type="AlphaFoldDB" id="A0A4Q0VC96"/>
<reference evidence="1 6" key="2">
    <citation type="submission" date="2022-09" db="EMBL/GenBank/DDBJ databases">
        <title>complete genome sequences of Clostridium tetani str. KHSU-234311-028 isolated from soil.</title>
        <authorList>
            <person name="Sekizuka T."/>
            <person name="Shitada C."/>
            <person name="Takahashi M."/>
            <person name="Kuroda M."/>
        </authorList>
    </citation>
    <scope>NUCLEOTIDE SEQUENCE [LARGE SCALE GENOMIC DNA]</scope>
    <source>
        <strain evidence="1 6">KHSU-234311-028</strain>
    </source>
</reference>
<dbReference type="SUPFAM" id="SSF48371">
    <property type="entry name" value="ARM repeat"/>
    <property type="match status" value="1"/>
</dbReference>
<dbReference type="InterPro" id="IPR016024">
    <property type="entry name" value="ARM-type_fold"/>
</dbReference>
<dbReference type="EMBL" id="QMAP01000004">
    <property type="protein sequence ID" value="RXI49274.1"/>
    <property type="molecule type" value="Genomic_DNA"/>
</dbReference>
<evidence type="ECO:0000313" key="2">
    <source>
        <dbReference type="EMBL" id="RXI49274.1"/>
    </source>
</evidence>
<dbReference type="InterPro" id="IPR014825">
    <property type="entry name" value="DNA_alkylation"/>
</dbReference>
<protein>
    <submittedName>
        <fullName evidence="2">DNA alkylation repair protein</fullName>
    </submittedName>
</protein>
<proteinExistence type="predicted"/>
<evidence type="ECO:0000313" key="6">
    <source>
        <dbReference type="Proteomes" id="UP001321763"/>
    </source>
</evidence>
<dbReference type="EMBL" id="AP026818">
    <property type="protein sequence ID" value="BDR81110.1"/>
    <property type="molecule type" value="Genomic_DNA"/>
</dbReference>
<evidence type="ECO:0000313" key="4">
    <source>
        <dbReference type="Proteomes" id="UP000290273"/>
    </source>
</evidence>
<dbReference type="RefSeq" id="WP_023438332.1">
    <property type="nucleotide sequence ID" value="NZ_AP026818.1"/>
</dbReference>
<dbReference type="PANTHER" id="PTHR34070">
    <property type="entry name" value="ARMADILLO-TYPE FOLD"/>
    <property type="match status" value="1"/>
</dbReference>
<gene>
    <name evidence="2" type="ORF">DP130_04230</name>
    <name evidence="3" type="ORF">DP131_14615</name>
    <name evidence="1" type="ORF">K234311028_13560</name>
</gene>
<dbReference type="Proteomes" id="UP001321763">
    <property type="component" value="Chromosome"/>
</dbReference>
<reference evidence="4 5" key="1">
    <citation type="submission" date="2018-06" db="EMBL/GenBank/DDBJ databases">
        <title>Genome conservation of Clostridium tetani.</title>
        <authorList>
            <person name="Bruggemann H."/>
            <person name="Popoff M.R."/>
        </authorList>
    </citation>
    <scope>NUCLEOTIDE SEQUENCE [LARGE SCALE GENOMIC DNA]</scope>
    <source>
        <strain evidence="2 5">2017.061</strain>
        <strain evidence="3 4">63.05</strain>
    </source>
</reference>
<evidence type="ECO:0000313" key="1">
    <source>
        <dbReference type="EMBL" id="BDR81110.1"/>
    </source>
</evidence>
<evidence type="ECO:0000313" key="3">
    <source>
        <dbReference type="EMBL" id="RXI51209.1"/>
    </source>
</evidence>
<dbReference type="Proteomes" id="UP000290273">
    <property type="component" value="Unassembled WGS sequence"/>
</dbReference>
<dbReference type="Pfam" id="PF08713">
    <property type="entry name" value="DNA_alkylation"/>
    <property type="match status" value="1"/>
</dbReference>
<dbReference type="EMBL" id="QMAU01000055">
    <property type="protein sequence ID" value="RXI51209.1"/>
    <property type="molecule type" value="Genomic_DNA"/>
</dbReference>
<accession>A0A4Q0VC96</accession>
<dbReference type="CDD" id="cd06561">
    <property type="entry name" value="AlkD_like"/>
    <property type="match status" value="1"/>
</dbReference>
<dbReference type="PANTHER" id="PTHR34070:SF1">
    <property type="entry name" value="DNA ALKYLATION REPAIR PROTEIN"/>
    <property type="match status" value="1"/>
</dbReference>
<name>A0A4Q0VC96_CLOTA</name>
<organism evidence="2 5">
    <name type="scientific">Clostridium tetani</name>
    <dbReference type="NCBI Taxonomy" id="1513"/>
    <lineage>
        <taxon>Bacteria</taxon>
        <taxon>Bacillati</taxon>
        <taxon>Bacillota</taxon>
        <taxon>Clostridia</taxon>
        <taxon>Eubacteriales</taxon>
        <taxon>Clostridiaceae</taxon>
        <taxon>Clostridium</taxon>
    </lineage>
</organism>
<evidence type="ECO:0000313" key="5">
    <source>
        <dbReference type="Proteomes" id="UP000290921"/>
    </source>
</evidence>
<dbReference type="Proteomes" id="UP000290921">
    <property type="component" value="Unassembled WGS sequence"/>
</dbReference>